<dbReference type="CDD" id="cd06327">
    <property type="entry name" value="PBP1_SBP-like"/>
    <property type="match status" value="1"/>
</dbReference>
<sequence>MRNKSKAAGGRLAVVLAVVAGLMAVAGQAAADEMKPIRIGVLTDLGGVTADATGKGSVEAARLAVEDIGGKVAGRPVEVISADHQHKTDLGSSIAREWFDQAGVDVIVDVPNSAVALAVQEIAREKKKMVLFSGAGTPALTGKSCSPYGVHWTYDTYALSRGTAGAVVKAGGDSWFMIASDYAFGHQLARDAAAVVTGAGGQVVGEVFHPLATADFSSYLLQAQASGAKVVGIANAGGDTINTIKQAGEFGLVAGGQKLAALILMLSDIHGLGLQAAQGTYLTTPSYWDVDDRARALSKRYMERVGAMPGMLQAGVYGEVLHYLKAVDAVGGTDADAVSAKMRALPIDDPYSRNARLREDGRVVRDMYLARVKAPAESKGPWDYLDIVATIPGDELVWPLSESTCPLVAK</sequence>
<dbReference type="GO" id="GO:0006865">
    <property type="term" value="P:amino acid transport"/>
    <property type="evidence" value="ECO:0007669"/>
    <property type="project" value="UniProtKB-KW"/>
</dbReference>
<feature type="chain" id="PRO_5007836464" evidence="4">
    <location>
        <begin position="32"/>
        <end position="410"/>
    </location>
</feature>
<dbReference type="PANTHER" id="PTHR30483:SF6">
    <property type="entry name" value="PERIPLASMIC BINDING PROTEIN OF ABC TRANSPORTER FOR NATURAL AMINO ACIDS"/>
    <property type="match status" value="1"/>
</dbReference>
<keyword evidence="3" id="KW-0029">Amino-acid transport</keyword>
<dbReference type="InterPro" id="IPR028082">
    <property type="entry name" value="Peripla_BP_I"/>
</dbReference>
<dbReference type="EMBL" id="LPZR01000189">
    <property type="protein sequence ID" value="KYO50891.1"/>
    <property type="molecule type" value="Genomic_DNA"/>
</dbReference>
<name>A0A162KBW9_9PROT</name>
<dbReference type="RefSeq" id="WP_062767352.1">
    <property type="nucleotide sequence ID" value="NZ_CP121045.1"/>
</dbReference>
<organism evidence="6 7">
    <name type="scientific">Tistrella mobilis</name>
    <dbReference type="NCBI Taxonomy" id="171437"/>
    <lineage>
        <taxon>Bacteria</taxon>
        <taxon>Pseudomonadati</taxon>
        <taxon>Pseudomonadota</taxon>
        <taxon>Alphaproteobacteria</taxon>
        <taxon>Geminicoccales</taxon>
        <taxon>Geminicoccaceae</taxon>
        <taxon>Tistrella</taxon>
    </lineage>
</organism>
<dbReference type="SUPFAM" id="SSF53822">
    <property type="entry name" value="Periplasmic binding protein-like I"/>
    <property type="match status" value="1"/>
</dbReference>
<dbReference type="Gene3D" id="3.40.50.2300">
    <property type="match status" value="2"/>
</dbReference>
<evidence type="ECO:0000313" key="6">
    <source>
        <dbReference type="EMBL" id="KYO50891.1"/>
    </source>
</evidence>
<reference evidence="6 7" key="1">
    <citation type="submission" date="2015-12" db="EMBL/GenBank/DDBJ databases">
        <title>Genome sequence of Tistrella mobilis MCCC 1A02139.</title>
        <authorList>
            <person name="Lu L."/>
            <person name="Lai Q."/>
            <person name="Shao Z."/>
            <person name="Qian P."/>
        </authorList>
    </citation>
    <scope>NUCLEOTIDE SEQUENCE [LARGE SCALE GENOMIC DNA]</scope>
    <source>
        <strain evidence="6 7">MCCC 1A02139</strain>
    </source>
</reference>
<comment type="caution">
    <text evidence="6">The sequence shown here is derived from an EMBL/GenBank/DDBJ whole genome shotgun (WGS) entry which is preliminary data.</text>
</comment>
<dbReference type="Proteomes" id="UP000075787">
    <property type="component" value="Unassembled WGS sequence"/>
</dbReference>
<evidence type="ECO:0000259" key="5">
    <source>
        <dbReference type="Pfam" id="PF13458"/>
    </source>
</evidence>
<keyword evidence="2 4" id="KW-0732">Signal</keyword>
<evidence type="ECO:0000256" key="2">
    <source>
        <dbReference type="ARBA" id="ARBA00022729"/>
    </source>
</evidence>
<dbReference type="Pfam" id="PF13458">
    <property type="entry name" value="Peripla_BP_6"/>
    <property type="match status" value="1"/>
</dbReference>
<evidence type="ECO:0000256" key="4">
    <source>
        <dbReference type="SAM" id="SignalP"/>
    </source>
</evidence>
<feature type="domain" description="Leucine-binding protein" evidence="5">
    <location>
        <begin position="36"/>
        <end position="373"/>
    </location>
</feature>
<dbReference type="AlphaFoldDB" id="A0A162KBW9"/>
<accession>A0A162KBW9</accession>
<proteinExistence type="inferred from homology"/>
<dbReference type="GeneID" id="97241062"/>
<evidence type="ECO:0000313" key="7">
    <source>
        <dbReference type="Proteomes" id="UP000075787"/>
    </source>
</evidence>
<dbReference type="PANTHER" id="PTHR30483">
    <property type="entry name" value="LEUCINE-SPECIFIC-BINDING PROTEIN"/>
    <property type="match status" value="1"/>
</dbReference>
<comment type="similarity">
    <text evidence="1">Belongs to the leucine-binding protein family.</text>
</comment>
<dbReference type="InterPro" id="IPR028081">
    <property type="entry name" value="Leu-bd"/>
</dbReference>
<dbReference type="OrthoDB" id="5450279at2"/>
<keyword evidence="3" id="KW-0813">Transport</keyword>
<feature type="signal peptide" evidence="4">
    <location>
        <begin position="1"/>
        <end position="31"/>
    </location>
</feature>
<gene>
    <name evidence="6" type="ORF">AUP44_11250</name>
</gene>
<evidence type="ECO:0000256" key="1">
    <source>
        <dbReference type="ARBA" id="ARBA00010062"/>
    </source>
</evidence>
<protein>
    <submittedName>
        <fullName evidence="6">ABC transporter permease</fullName>
    </submittedName>
</protein>
<evidence type="ECO:0000256" key="3">
    <source>
        <dbReference type="ARBA" id="ARBA00022970"/>
    </source>
</evidence>
<dbReference type="InterPro" id="IPR051010">
    <property type="entry name" value="BCAA_transport"/>
</dbReference>